<evidence type="ECO:0000313" key="1">
    <source>
        <dbReference type="EMBL" id="TVU19942.1"/>
    </source>
</evidence>
<evidence type="ECO:0000313" key="2">
    <source>
        <dbReference type="Proteomes" id="UP000324897"/>
    </source>
</evidence>
<dbReference type="Proteomes" id="UP000324897">
    <property type="component" value="Chromosome 7"/>
</dbReference>
<feature type="non-terminal residue" evidence="1">
    <location>
        <position position="1"/>
    </location>
</feature>
<gene>
    <name evidence="1" type="ORF">EJB05_36124</name>
</gene>
<sequence>APPPPLLSSPCPSPLRRGSEAWCALRTSLSTGHIECSLAEHRPRAAWTELTAASNVEARTTATSCGTGPLEQASFLVLEDGRKSERQP</sequence>
<comment type="caution">
    <text evidence="1">The sequence shown here is derived from an EMBL/GenBank/DDBJ whole genome shotgun (WGS) entry which is preliminary data.</text>
</comment>
<proteinExistence type="predicted"/>
<name>A0A5J9U8A2_9POAL</name>
<accession>A0A5J9U8A2</accession>
<dbReference type="EMBL" id="RWGY01000029">
    <property type="protein sequence ID" value="TVU19942.1"/>
    <property type="molecule type" value="Genomic_DNA"/>
</dbReference>
<dbReference type="AlphaFoldDB" id="A0A5J9U8A2"/>
<dbReference type="Gramene" id="TVU19942">
    <property type="protein sequence ID" value="TVU19942"/>
    <property type="gene ID" value="EJB05_36124"/>
</dbReference>
<protein>
    <submittedName>
        <fullName evidence="1">Uncharacterized protein</fullName>
    </submittedName>
</protein>
<organism evidence="1 2">
    <name type="scientific">Eragrostis curvula</name>
    <name type="common">weeping love grass</name>
    <dbReference type="NCBI Taxonomy" id="38414"/>
    <lineage>
        <taxon>Eukaryota</taxon>
        <taxon>Viridiplantae</taxon>
        <taxon>Streptophyta</taxon>
        <taxon>Embryophyta</taxon>
        <taxon>Tracheophyta</taxon>
        <taxon>Spermatophyta</taxon>
        <taxon>Magnoliopsida</taxon>
        <taxon>Liliopsida</taxon>
        <taxon>Poales</taxon>
        <taxon>Poaceae</taxon>
        <taxon>PACMAD clade</taxon>
        <taxon>Chloridoideae</taxon>
        <taxon>Eragrostideae</taxon>
        <taxon>Eragrostidinae</taxon>
        <taxon>Eragrostis</taxon>
    </lineage>
</organism>
<keyword evidence="2" id="KW-1185">Reference proteome</keyword>
<reference evidence="1 2" key="1">
    <citation type="journal article" date="2019" name="Sci. Rep.">
        <title>A high-quality genome of Eragrostis curvula grass provides insights into Poaceae evolution and supports new strategies to enhance forage quality.</title>
        <authorList>
            <person name="Carballo J."/>
            <person name="Santos B.A.C.M."/>
            <person name="Zappacosta D."/>
            <person name="Garbus I."/>
            <person name="Selva J.P."/>
            <person name="Gallo C.A."/>
            <person name="Diaz A."/>
            <person name="Albertini E."/>
            <person name="Caccamo M."/>
            <person name="Echenique V."/>
        </authorList>
    </citation>
    <scope>NUCLEOTIDE SEQUENCE [LARGE SCALE GENOMIC DNA]</scope>
    <source>
        <strain evidence="2">cv. Victoria</strain>
        <tissue evidence="1">Leaf</tissue>
    </source>
</reference>
<feature type="non-terminal residue" evidence="1">
    <location>
        <position position="88"/>
    </location>
</feature>